<dbReference type="RefSeq" id="WP_004573436.1">
    <property type="nucleotide sequence ID" value="NZ_AFGF01000126.1"/>
</dbReference>
<dbReference type="Proteomes" id="UP000003240">
    <property type="component" value="Unassembled WGS sequence"/>
</dbReference>
<keyword evidence="2" id="KW-0689">Ribosomal protein</keyword>
<dbReference type="Gene3D" id="3.30.1330.30">
    <property type="match status" value="1"/>
</dbReference>
<dbReference type="SUPFAM" id="SSF55315">
    <property type="entry name" value="L30e-like"/>
    <property type="match status" value="1"/>
</dbReference>
<evidence type="ECO:0000313" key="2">
    <source>
        <dbReference type="EMBL" id="EGO63196.1"/>
    </source>
</evidence>
<dbReference type="AlphaFoldDB" id="F7NL91"/>
<dbReference type="InterPro" id="IPR029064">
    <property type="entry name" value="Ribosomal_eL30-like_sf"/>
</dbReference>
<sequence length="107" mass="11205">MHTSGTQCKLIAMLGLAQKAGKVISGDDAITKAARNGSVHIVLIAADASDNTRKGYQDMANYYKVVCVEVLSKEQLGASIGKAQRAALAITDAGFGLAVKKLCLEHT</sequence>
<comment type="caution">
    <text evidence="2">The sequence shown here is derived from an EMBL/GenBank/DDBJ whole genome shotgun (WGS) entry which is preliminary data.</text>
</comment>
<name>F7NL91_9FIRM</name>
<reference evidence="2 3" key="1">
    <citation type="journal article" date="2011" name="EMBO J.">
        <title>Structural diversity of bacterial flagellar motors.</title>
        <authorList>
            <person name="Chen S."/>
            <person name="Beeby M."/>
            <person name="Murphy G.E."/>
            <person name="Leadbetter J.R."/>
            <person name="Hendrixson D.R."/>
            <person name="Briegel A."/>
            <person name="Li Z."/>
            <person name="Shi J."/>
            <person name="Tocheva E.I."/>
            <person name="Muller A."/>
            <person name="Dobro M.J."/>
            <person name="Jensen G.J."/>
        </authorList>
    </citation>
    <scope>NUCLEOTIDE SEQUENCE [LARGE SCALE GENOMIC DNA]</scope>
    <source>
        <strain evidence="2 3">DSM 6540</strain>
    </source>
</reference>
<dbReference type="EMBL" id="AFGF01000126">
    <property type="protein sequence ID" value="EGO63196.1"/>
    <property type="molecule type" value="Genomic_DNA"/>
</dbReference>
<dbReference type="STRING" id="1009370.ALO_14317"/>
<proteinExistence type="predicted"/>
<dbReference type="OrthoDB" id="9794863at2"/>
<protein>
    <submittedName>
        <fullName evidence="2">Ribosomal protein L7Ae/L30e/S12e/Gadd45</fullName>
    </submittedName>
</protein>
<evidence type="ECO:0000313" key="3">
    <source>
        <dbReference type="Proteomes" id="UP000003240"/>
    </source>
</evidence>
<dbReference type="GO" id="GO:0005840">
    <property type="term" value="C:ribosome"/>
    <property type="evidence" value="ECO:0007669"/>
    <property type="project" value="UniProtKB-KW"/>
</dbReference>
<feature type="domain" description="Ribosomal protein eL8/eL30/eS12/Gadd45" evidence="1">
    <location>
        <begin position="14"/>
        <end position="94"/>
    </location>
</feature>
<accession>F7NL91</accession>
<dbReference type="eggNOG" id="COG1358">
    <property type="taxonomic scope" value="Bacteria"/>
</dbReference>
<keyword evidence="2" id="KW-0687">Ribonucleoprotein</keyword>
<organism evidence="2 3">
    <name type="scientific">Acetonema longum DSM 6540</name>
    <dbReference type="NCBI Taxonomy" id="1009370"/>
    <lineage>
        <taxon>Bacteria</taxon>
        <taxon>Bacillati</taxon>
        <taxon>Bacillota</taxon>
        <taxon>Negativicutes</taxon>
        <taxon>Acetonemataceae</taxon>
        <taxon>Acetonema</taxon>
    </lineage>
</organism>
<evidence type="ECO:0000259" key="1">
    <source>
        <dbReference type="Pfam" id="PF01248"/>
    </source>
</evidence>
<gene>
    <name evidence="2" type="ORF">ALO_14317</name>
</gene>
<keyword evidence="3" id="KW-1185">Reference proteome</keyword>
<dbReference type="Pfam" id="PF01248">
    <property type="entry name" value="Ribosomal_L7Ae"/>
    <property type="match status" value="1"/>
</dbReference>
<dbReference type="InterPro" id="IPR004038">
    <property type="entry name" value="Ribosomal_eL8/eL30/eS12/Gad45"/>
</dbReference>